<dbReference type="PRINTS" id="PR01084">
    <property type="entry name" value="NAHEXCHNGR"/>
</dbReference>
<proteinExistence type="inferred from homology"/>
<evidence type="ECO:0000256" key="11">
    <source>
        <dbReference type="SAM" id="Phobius"/>
    </source>
</evidence>
<feature type="region of interest" description="Disordered" evidence="10">
    <location>
        <begin position="801"/>
        <end position="970"/>
    </location>
</feature>
<evidence type="ECO:0000256" key="7">
    <source>
        <dbReference type="ARBA" id="ARBA00023136"/>
    </source>
</evidence>
<evidence type="ECO:0000259" key="12">
    <source>
        <dbReference type="Pfam" id="PF00999"/>
    </source>
</evidence>
<evidence type="ECO:0000256" key="2">
    <source>
        <dbReference type="ARBA" id="ARBA00022448"/>
    </source>
</evidence>
<keyword evidence="7 11" id="KW-0472">Membrane</keyword>
<feature type="compositionally biased region" description="Low complexity" evidence="10">
    <location>
        <begin position="1116"/>
        <end position="1126"/>
    </location>
</feature>
<feature type="region of interest" description="Disordered" evidence="10">
    <location>
        <begin position="1007"/>
        <end position="1052"/>
    </location>
</feature>
<dbReference type="AlphaFoldDB" id="A0A6P6Y5H8"/>
<dbReference type="GO" id="GO:0005886">
    <property type="term" value="C:plasma membrane"/>
    <property type="evidence" value="ECO:0007669"/>
    <property type="project" value="TreeGrafter"/>
</dbReference>
<dbReference type="GO" id="GO:0051453">
    <property type="term" value="P:regulation of intracellular pH"/>
    <property type="evidence" value="ECO:0007669"/>
    <property type="project" value="TreeGrafter"/>
</dbReference>
<feature type="transmembrane region" description="Helical" evidence="11">
    <location>
        <begin position="123"/>
        <end position="140"/>
    </location>
</feature>
<dbReference type="RefSeq" id="XP_027200747.1">
    <property type="nucleotide sequence ID" value="XM_027344946.1"/>
</dbReference>
<evidence type="ECO:0000256" key="4">
    <source>
        <dbReference type="ARBA" id="ARBA00022989"/>
    </source>
</evidence>
<feature type="compositionally biased region" description="Low complexity" evidence="10">
    <location>
        <begin position="919"/>
        <end position="935"/>
    </location>
</feature>
<organism evidence="13 14">
    <name type="scientific">Dermatophagoides pteronyssinus</name>
    <name type="common">European house dust mite</name>
    <dbReference type="NCBI Taxonomy" id="6956"/>
    <lineage>
        <taxon>Eukaryota</taxon>
        <taxon>Metazoa</taxon>
        <taxon>Ecdysozoa</taxon>
        <taxon>Arthropoda</taxon>
        <taxon>Chelicerata</taxon>
        <taxon>Arachnida</taxon>
        <taxon>Acari</taxon>
        <taxon>Acariformes</taxon>
        <taxon>Sarcoptiformes</taxon>
        <taxon>Astigmata</taxon>
        <taxon>Psoroptidia</taxon>
        <taxon>Analgoidea</taxon>
        <taxon>Pyroglyphidae</taxon>
        <taxon>Dermatophagoidinae</taxon>
        <taxon>Dermatophagoides</taxon>
    </lineage>
</organism>
<feature type="transmembrane region" description="Helical" evidence="11">
    <location>
        <begin position="152"/>
        <end position="172"/>
    </location>
</feature>
<dbReference type="OMA" id="IHAREMM"/>
<feature type="transmembrane region" description="Helical" evidence="11">
    <location>
        <begin position="449"/>
        <end position="471"/>
    </location>
</feature>
<feature type="transmembrane region" description="Helical" evidence="11">
    <location>
        <begin position="419"/>
        <end position="437"/>
    </location>
</feature>
<feature type="transmembrane region" description="Helical" evidence="11">
    <location>
        <begin position="380"/>
        <end position="399"/>
    </location>
</feature>
<feature type="transmembrane region" description="Helical" evidence="11">
    <location>
        <begin position="300"/>
        <end position="329"/>
    </location>
</feature>
<evidence type="ECO:0000256" key="5">
    <source>
        <dbReference type="ARBA" id="ARBA00023053"/>
    </source>
</evidence>
<feature type="region of interest" description="Disordered" evidence="10">
    <location>
        <begin position="17"/>
        <end position="44"/>
    </location>
</feature>
<dbReference type="NCBIfam" id="TIGR00840">
    <property type="entry name" value="b_cpa1"/>
    <property type="match status" value="1"/>
</dbReference>
<sequence length="1136" mass="128786">MGFEHYNYYFTSNNHQHNDGSNNNHGNHDGNNGGNNGGGEHQELPPRRFQVAKFDFEHVSTPYIILLWIIIVGLAKMGFHVTPKLSSICPESVVLMILGVIIGLIMYFAGIPEERLQPLTPNLFFLYMLPPIVMDAGYHMPNRLFFDNLVSILLYAVVGTIWNTLAIGFSLYGCSQLGVFGEEIPFLDIMLFSSTVSAVDPVAVLAVFEEIHVNEVLYILVFGESLLNDGVTVVLYHMFEGYAEMTYHYGVDSIQTIDLLAGVASFFVVAIGGTAMGIFWGFLAAFVSRFTHHVKIIEPIFVFVMAYLSYLSAEMFHLSGILSLTFCGLTMKNYVEENITQKSHTTLKYAMKMLANSSEAIIFVFLGVCTVNDQHHWNTAFVALTIIFCLVYRTIGVLVLTTLTNRYRLHQVNRVEQFIMSYGGLRGAVAFALILIINRQIIHAREMMVTTIIAVVYFTVFLQGMTVGTLVKILNVPRANKFELTMNERIHTRLMDHVMAGLEDISGMMMGNYKLRDKFRYYNNKYLRKWLLRDSKEMGNSSRKIFETCSRLDLRDAMSLVSRQHLMATSAGAATVTMNGDSASGKRLEFAAASAAYSNANYVVDDDDDDDFKNNNIINKKKKKPRNIPRVFLTVPGNPALATSGITPIVVDPNQSLQTLLRSFTQSNLAALYQEDSGMKYQPTNPTTTPSTNNSTPNSSFESNYDNGDYFISSNEEVIKSKQQLQQPNSLDFNYDIGTVVYSPSLKDLKDAELHHILSDAMFKPFKKAHHYTRSDYYEEPISHPPFQHQVRMQIRRLISEKETQQQQQHRRHQHRRHTHHSSYHHHSSQRDKKIKSKKNNADDNDADVDDDDDDGGITFVAKKLPNDDDDKANDKSSPSLPLATTIMMTKPMNFPWRRTSSTTQNSETENYQDDSITSLSSQEQQPQSQLQQHNSHNHRHYHQQQHNLPSPRSKSSSSSSNRKRLKDGVIRQREFPPWIKNRDYVDDYCSPTTTLLERINFFDNIRSNSTSPPRTLSPNSLNSNDVAEQLPPMTPASTLNNNNGGQQQPKKVPSVYEIFQLDKDGQPIKTSKSLDQNFEKSMIVDGHDQKQQSKQQQQPQHTNFGSNDTVIEFKSSSNSTNNNNDNDNDDSLVNF</sequence>
<protein>
    <recommendedName>
        <fullName evidence="9">Sodium/hydrogen exchanger</fullName>
    </recommendedName>
</protein>
<keyword evidence="2 9" id="KW-0813">Transport</keyword>
<feature type="compositionally biased region" description="Acidic residues" evidence="10">
    <location>
        <begin position="1127"/>
        <end position="1136"/>
    </location>
</feature>
<feature type="compositionally biased region" description="Polar residues" evidence="10">
    <location>
        <begin position="1007"/>
        <end position="1027"/>
    </location>
</feature>
<evidence type="ECO:0000256" key="9">
    <source>
        <dbReference type="RuleBase" id="RU003722"/>
    </source>
</evidence>
<dbReference type="InterPro" id="IPR004709">
    <property type="entry name" value="NaH_exchanger"/>
</dbReference>
<dbReference type="OrthoDB" id="196264at2759"/>
<dbReference type="Gene3D" id="6.10.250.1040">
    <property type="match status" value="1"/>
</dbReference>
<keyword evidence="9" id="KW-0050">Antiport</keyword>
<dbReference type="Proteomes" id="UP000515146">
    <property type="component" value="Unplaced"/>
</dbReference>
<evidence type="ECO:0000313" key="13">
    <source>
        <dbReference type="Proteomes" id="UP000515146"/>
    </source>
</evidence>
<keyword evidence="4 11" id="KW-1133">Transmembrane helix</keyword>
<feature type="compositionally biased region" description="Acidic residues" evidence="10">
    <location>
        <begin position="843"/>
        <end position="856"/>
    </location>
</feature>
<feature type="domain" description="Cation/H+ exchanger transmembrane" evidence="12">
    <location>
        <begin position="80"/>
        <end position="472"/>
    </location>
</feature>
<evidence type="ECO:0000256" key="8">
    <source>
        <dbReference type="ARBA" id="ARBA00023201"/>
    </source>
</evidence>
<dbReference type="InterPro" id="IPR006153">
    <property type="entry name" value="Cation/H_exchanger_TM"/>
</dbReference>
<comment type="similarity">
    <text evidence="9">Belongs to the monovalent cation:proton antiporter 1 (CPA1) transporter (TC 2.A.36) family.</text>
</comment>
<feature type="transmembrane region" description="Helical" evidence="11">
    <location>
        <begin position="184"/>
        <end position="208"/>
    </location>
</feature>
<keyword evidence="5" id="KW-0915">Sodium</keyword>
<dbReference type="InParanoid" id="A0A6P6Y5H8"/>
<evidence type="ECO:0000256" key="3">
    <source>
        <dbReference type="ARBA" id="ARBA00022692"/>
    </source>
</evidence>
<evidence type="ECO:0000256" key="1">
    <source>
        <dbReference type="ARBA" id="ARBA00004141"/>
    </source>
</evidence>
<keyword evidence="8 9" id="KW-0739">Sodium transport</keyword>
<keyword evidence="3 9" id="KW-0812">Transmembrane</keyword>
<feature type="region of interest" description="Disordered" evidence="10">
    <location>
        <begin position="677"/>
        <end position="703"/>
    </location>
</feature>
<dbReference type="PANTHER" id="PTHR10110">
    <property type="entry name" value="SODIUM/HYDROGEN EXCHANGER"/>
    <property type="match status" value="1"/>
</dbReference>
<feature type="transmembrane region" description="Helical" evidence="11">
    <location>
        <begin position="63"/>
        <end position="81"/>
    </location>
</feature>
<keyword evidence="6 9" id="KW-0406">Ion transport</keyword>
<dbReference type="InterPro" id="IPR018422">
    <property type="entry name" value="Cation/H_exchanger_CPA1"/>
</dbReference>
<feature type="transmembrane region" description="Helical" evidence="11">
    <location>
        <begin position="217"/>
        <end position="239"/>
    </location>
</feature>
<keyword evidence="13" id="KW-1185">Reference proteome</keyword>
<dbReference type="KEGG" id="dpte:113794807"/>
<dbReference type="Gene3D" id="6.10.140.1330">
    <property type="match status" value="1"/>
</dbReference>
<dbReference type="GO" id="GO:0015385">
    <property type="term" value="F:sodium:proton antiporter activity"/>
    <property type="evidence" value="ECO:0007669"/>
    <property type="project" value="InterPro"/>
</dbReference>
<feature type="compositionally biased region" description="Low complexity" evidence="10">
    <location>
        <begin position="683"/>
        <end position="700"/>
    </location>
</feature>
<name>A0A6P6Y5H8_DERPT</name>
<dbReference type="GO" id="GO:0015386">
    <property type="term" value="F:potassium:proton antiporter activity"/>
    <property type="evidence" value="ECO:0007669"/>
    <property type="project" value="TreeGrafter"/>
</dbReference>
<dbReference type="PANTHER" id="PTHR10110:SF98">
    <property type="entry name" value="SODIUM_HYDROGEN EXCHANGER"/>
    <property type="match status" value="1"/>
</dbReference>
<dbReference type="GO" id="GO:0098719">
    <property type="term" value="P:sodium ion import across plasma membrane"/>
    <property type="evidence" value="ECO:0007669"/>
    <property type="project" value="TreeGrafter"/>
</dbReference>
<evidence type="ECO:0000313" key="14">
    <source>
        <dbReference type="RefSeq" id="XP_027200747.1"/>
    </source>
</evidence>
<evidence type="ECO:0000256" key="10">
    <source>
        <dbReference type="SAM" id="MobiDB-lite"/>
    </source>
</evidence>
<accession>A0A6P6Y5H8</accession>
<comment type="subcellular location">
    <subcellularLocation>
        <location evidence="1">Membrane</location>
        <topology evidence="1">Multi-pass membrane protein</topology>
    </subcellularLocation>
</comment>
<evidence type="ECO:0000256" key="6">
    <source>
        <dbReference type="ARBA" id="ARBA00023065"/>
    </source>
</evidence>
<feature type="region of interest" description="Disordered" evidence="10">
    <location>
        <begin position="1086"/>
        <end position="1136"/>
    </location>
</feature>
<feature type="transmembrane region" description="Helical" evidence="11">
    <location>
        <begin position="93"/>
        <end position="111"/>
    </location>
</feature>
<dbReference type="Pfam" id="PF00999">
    <property type="entry name" value="Na_H_Exchanger"/>
    <property type="match status" value="1"/>
</dbReference>
<feature type="transmembrane region" description="Helical" evidence="11">
    <location>
        <begin position="349"/>
        <end position="368"/>
    </location>
</feature>
<feature type="transmembrane region" description="Helical" evidence="11">
    <location>
        <begin position="259"/>
        <end position="288"/>
    </location>
</feature>
<feature type="compositionally biased region" description="Basic residues" evidence="10">
    <location>
        <begin position="809"/>
        <end position="839"/>
    </location>
</feature>
<reference evidence="14" key="1">
    <citation type="submission" date="2025-08" db="UniProtKB">
        <authorList>
            <consortium name="RefSeq"/>
        </authorList>
    </citation>
    <scope>IDENTIFICATION</scope>
    <source>
        <strain evidence="14">Airmid</strain>
    </source>
</reference>
<feature type="compositionally biased region" description="Low complexity" evidence="10">
    <location>
        <begin position="900"/>
        <end position="910"/>
    </location>
</feature>
<feature type="compositionally biased region" description="Low complexity" evidence="10">
    <location>
        <begin position="945"/>
        <end position="961"/>
    </location>
</feature>
<gene>
    <name evidence="14" type="primary">LOC113794807</name>
</gene>